<evidence type="ECO:0000256" key="3">
    <source>
        <dbReference type="ARBA" id="ARBA00022723"/>
    </source>
</evidence>
<dbReference type="WBParaSite" id="ACRNAN_scaffold9686.g30773.t1">
    <property type="protein sequence ID" value="ACRNAN_scaffold9686.g30773.t1"/>
    <property type="gene ID" value="ACRNAN_scaffold9686.g30773"/>
</dbReference>
<name>A0A914EN57_9BILA</name>
<feature type="domain" description="RING-type" evidence="8">
    <location>
        <begin position="369"/>
        <end position="598"/>
    </location>
</feature>
<evidence type="ECO:0000256" key="5">
    <source>
        <dbReference type="ARBA" id="ARBA00022771"/>
    </source>
</evidence>
<keyword evidence="7" id="KW-0862">Zinc</keyword>
<protein>
    <submittedName>
        <fullName evidence="10">RING-type domain-containing protein</fullName>
    </submittedName>
</protein>
<evidence type="ECO:0000256" key="1">
    <source>
        <dbReference type="ARBA" id="ARBA00004906"/>
    </source>
</evidence>
<keyword evidence="6" id="KW-0833">Ubl conjugation pathway</keyword>
<sequence length="646" mass="74831">MIPNGPNRPPFNGPRPNNRELMLNRNRAQLNLNRDGNRNILRNPVVNFGARMPNAAQVLPVVRHVAFIPPPMVQNNVQNLLANQNNRVIQPQLNPNVPNLPIDPAARERVDRAMGHVRELFPDLELENILAAQTEMRLRCRTAGCMCTNELAIVNAISDLIFERMDEIPRKQRPPPTPQNIRKSQKVNDSLMNATIYEPAAENPFNSESNDAVEKLFERINEIFQNAMNDDSNKIDGHIFSRCECYQWLQWAFNRVRCENLLKLEREVRKSKAGHNPLVLSIVCFCEENKILERNELQLIRDIANIRVPWESLANPRKKIIRLDEFKPRKQFEDVLRRLKREFSALFTPNGNLDQEILRNAVTGQNEVEVFECAVCFEQFQLRYGISCQPLNANPDIPSTSKTAKSLAKHTFCRPCLREHARAATGEMPLAEGGIGLRCMEEGCENPIFLYDIRNYLPREVRKRLNERVLEENLGMAQIEHLERCRKCNFAVEMDVPKEVNKVFHCLKCDYQFCRICEEAWKIHFGKKCAEVITDEKARRALEVKLNEAVVRQCPRCKLTFVKSEQCNKMTCRCGLRMCYLCRETNIDYSHFCCCPRDPRNPNLQANCVCGKKCLLWEDPKKRDEAVLRDLRNQAPVEIRPMAMEQ</sequence>
<keyword evidence="2" id="KW-0808">Transferase</keyword>
<comment type="pathway">
    <text evidence="1">Protein modification; protein ubiquitination.</text>
</comment>
<evidence type="ECO:0000256" key="4">
    <source>
        <dbReference type="ARBA" id="ARBA00022737"/>
    </source>
</evidence>
<evidence type="ECO:0000313" key="10">
    <source>
        <dbReference type="WBParaSite" id="ACRNAN_scaffold9686.g30773.t1"/>
    </source>
</evidence>
<evidence type="ECO:0000256" key="7">
    <source>
        <dbReference type="ARBA" id="ARBA00022833"/>
    </source>
</evidence>
<dbReference type="PANTHER" id="PTHR22770">
    <property type="entry name" value="UBIQUITIN CONJUGATING ENZYME 7 INTERACTING PROTEIN-RELATED"/>
    <property type="match status" value="1"/>
</dbReference>
<dbReference type="Gene3D" id="1.20.120.1750">
    <property type="match status" value="1"/>
</dbReference>
<dbReference type="Proteomes" id="UP000887540">
    <property type="component" value="Unplaced"/>
</dbReference>
<dbReference type="GO" id="GO:0016740">
    <property type="term" value="F:transferase activity"/>
    <property type="evidence" value="ECO:0007669"/>
    <property type="project" value="UniProtKB-KW"/>
</dbReference>
<evidence type="ECO:0000256" key="2">
    <source>
        <dbReference type="ARBA" id="ARBA00022679"/>
    </source>
</evidence>
<evidence type="ECO:0000256" key="6">
    <source>
        <dbReference type="ARBA" id="ARBA00022786"/>
    </source>
</evidence>
<evidence type="ECO:0000313" key="9">
    <source>
        <dbReference type="Proteomes" id="UP000887540"/>
    </source>
</evidence>
<organism evidence="9 10">
    <name type="scientific">Acrobeloides nanus</name>
    <dbReference type="NCBI Taxonomy" id="290746"/>
    <lineage>
        <taxon>Eukaryota</taxon>
        <taxon>Metazoa</taxon>
        <taxon>Ecdysozoa</taxon>
        <taxon>Nematoda</taxon>
        <taxon>Chromadorea</taxon>
        <taxon>Rhabditida</taxon>
        <taxon>Tylenchina</taxon>
        <taxon>Cephalobomorpha</taxon>
        <taxon>Cephaloboidea</taxon>
        <taxon>Cephalobidae</taxon>
        <taxon>Acrobeloides</taxon>
    </lineage>
</organism>
<keyword evidence="3" id="KW-0479">Metal-binding</keyword>
<dbReference type="Pfam" id="PF26200">
    <property type="entry name" value="Rcat_RNF216"/>
    <property type="match status" value="1"/>
</dbReference>
<dbReference type="SUPFAM" id="SSF57850">
    <property type="entry name" value="RING/U-box"/>
    <property type="match status" value="2"/>
</dbReference>
<dbReference type="PROSITE" id="PS51873">
    <property type="entry name" value="TRIAD"/>
    <property type="match status" value="1"/>
</dbReference>
<dbReference type="GO" id="GO:0008270">
    <property type="term" value="F:zinc ion binding"/>
    <property type="evidence" value="ECO:0007669"/>
    <property type="project" value="UniProtKB-KW"/>
</dbReference>
<dbReference type="PANTHER" id="PTHR22770:SF47">
    <property type="entry name" value="E3 UBIQUITIN-PROTEIN LIGASE RNF216"/>
    <property type="match status" value="1"/>
</dbReference>
<evidence type="ECO:0000259" key="8">
    <source>
        <dbReference type="PROSITE" id="PS51873"/>
    </source>
</evidence>
<dbReference type="InterPro" id="IPR047546">
    <property type="entry name" value="Rcat_RBR_RNF216"/>
</dbReference>
<proteinExistence type="predicted"/>
<reference evidence="10" key="1">
    <citation type="submission" date="2022-11" db="UniProtKB">
        <authorList>
            <consortium name="WormBaseParasite"/>
        </authorList>
    </citation>
    <scope>IDENTIFICATION</scope>
</reference>
<dbReference type="InterPro" id="IPR044066">
    <property type="entry name" value="TRIAD_supradom"/>
</dbReference>
<keyword evidence="9" id="KW-1185">Reference proteome</keyword>
<accession>A0A914EN57</accession>
<dbReference type="InterPro" id="IPR051628">
    <property type="entry name" value="LUBAC_E3_Ligases"/>
</dbReference>
<dbReference type="CDD" id="cd20353">
    <property type="entry name" value="Rcat_RBR_RNF216"/>
    <property type="match status" value="1"/>
</dbReference>
<keyword evidence="5" id="KW-0863">Zinc-finger</keyword>
<dbReference type="AlphaFoldDB" id="A0A914EN57"/>
<keyword evidence="4" id="KW-0677">Repeat</keyword>